<sequence length="444" mass="51313">MGFPGLFKEVSGKPIKLSELKGKRVVVDGFNFAFNMASSLAVSVIIYNDYRKAVKQFRAFLEPLVRECSHVYLVWDGQLLPCKSITSITRMKERSALREQGKNLFKSNFKEAFRLLKKGFTMPRAIVQNLNIALNQIFKNKFDAFCAPYEADQQMAFMYHHDQIDYVLSTDSDMLIYNVPLVANYDQRTKAGTYYKPFILNKPPSFLIKQILHGCDYFPYGSGIQLRNNNKFSVRSPKCHKYGSPDRVIQTLVCSLLQFHFQAVFDISTQKVVHMNKMDQNILKLLEFLPNFVLGPTQIDMSQIGTVECIMRLKRQQVKQKQVQGVKFEEMYGIMINDNGDVEIGGLNVNVNVNSIYDDYMQKQEGEFKNRVLWEPKTYAQNVTVQYENEIKEEDGEEDFLNIIVEDEHDEAIEEDGLEEDVTEQVPQTQEEIIITILWSPSQL</sequence>
<organism evidence="2">
    <name type="scientific">Hexamita inflata</name>
    <dbReference type="NCBI Taxonomy" id="28002"/>
    <lineage>
        <taxon>Eukaryota</taxon>
        <taxon>Metamonada</taxon>
        <taxon>Diplomonadida</taxon>
        <taxon>Hexamitidae</taxon>
        <taxon>Hexamitinae</taxon>
        <taxon>Hexamita</taxon>
    </lineage>
</organism>
<evidence type="ECO:0000313" key="3">
    <source>
        <dbReference type="EMBL" id="CAL6042055.1"/>
    </source>
</evidence>
<protein>
    <submittedName>
        <fullName evidence="2">Exonuclease family protein</fullName>
    </submittedName>
    <submittedName>
        <fullName evidence="3">Exonuclease_family protein</fullName>
    </submittedName>
</protein>
<dbReference type="InterPro" id="IPR029060">
    <property type="entry name" value="PIN-like_dom_sf"/>
</dbReference>
<name>A0AA86UXD9_9EUKA</name>
<accession>A0AA86UXD9</accession>
<feature type="domain" description="XPG-I" evidence="1">
    <location>
        <begin position="143"/>
        <end position="185"/>
    </location>
</feature>
<dbReference type="AlphaFoldDB" id="A0AA86UXD9"/>
<evidence type="ECO:0000259" key="1">
    <source>
        <dbReference type="Pfam" id="PF00867"/>
    </source>
</evidence>
<dbReference type="PANTHER" id="PTHR11081:SF65">
    <property type="entry name" value="DNA DAMAGE-INDUCIBLE PROTEIN DIN7-RELATED"/>
    <property type="match status" value="1"/>
</dbReference>
<dbReference type="GO" id="GO:0004527">
    <property type="term" value="F:exonuclease activity"/>
    <property type="evidence" value="ECO:0007669"/>
    <property type="project" value="UniProtKB-KW"/>
</dbReference>
<evidence type="ECO:0000313" key="2">
    <source>
        <dbReference type="EMBL" id="CAI9968381.1"/>
    </source>
</evidence>
<dbReference type="PANTHER" id="PTHR11081">
    <property type="entry name" value="FLAP ENDONUCLEASE FAMILY MEMBER"/>
    <property type="match status" value="1"/>
</dbReference>
<dbReference type="InterPro" id="IPR006084">
    <property type="entry name" value="XPG/Rad2"/>
</dbReference>
<dbReference type="SUPFAM" id="SSF88723">
    <property type="entry name" value="PIN domain-like"/>
    <property type="match status" value="1"/>
</dbReference>
<dbReference type="EMBL" id="CATOUU010001035">
    <property type="protein sequence ID" value="CAI9968381.1"/>
    <property type="molecule type" value="Genomic_DNA"/>
</dbReference>
<reference evidence="2" key="1">
    <citation type="submission" date="2023-06" db="EMBL/GenBank/DDBJ databases">
        <authorList>
            <person name="Kurt Z."/>
        </authorList>
    </citation>
    <scope>NUCLEOTIDE SEQUENCE</scope>
</reference>
<dbReference type="EMBL" id="CAXDID020000152">
    <property type="protein sequence ID" value="CAL6042055.1"/>
    <property type="molecule type" value="Genomic_DNA"/>
</dbReference>
<dbReference type="Proteomes" id="UP001642409">
    <property type="component" value="Unassembled WGS sequence"/>
</dbReference>
<comment type="caution">
    <text evidence="2">The sequence shown here is derived from an EMBL/GenBank/DDBJ whole genome shotgun (WGS) entry which is preliminary data.</text>
</comment>
<dbReference type="Gene3D" id="3.40.50.1010">
    <property type="entry name" value="5'-nuclease"/>
    <property type="match status" value="1"/>
</dbReference>
<keyword evidence="2" id="KW-0540">Nuclease</keyword>
<dbReference type="InterPro" id="IPR006086">
    <property type="entry name" value="XPG-I_dom"/>
</dbReference>
<reference evidence="3 4" key="2">
    <citation type="submission" date="2024-07" db="EMBL/GenBank/DDBJ databases">
        <authorList>
            <person name="Akdeniz Z."/>
        </authorList>
    </citation>
    <scope>NUCLEOTIDE SEQUENCE [LARGE SCALE GENOMIC DNA]</scope>
</reference>
<proteinExistence type="predicted"/>
<evidence type="ECO:0000313" key="4">
    <source>
        <dbReference type="Proteomes" id="UP001642409"/>
    </source>
</evidence>
<keyword evidence="2" id="KW-0378">Hydrolase</keyword>
<dbReference type="GO" id="GO:0017108">
    <property type="term" value="F:5'-flap endonuclease activity"/>
    <property type="evidence" value="ECO:0007669"/>
    <property type="project" value="TreeGrafter"/>
</dbReference>
<gene>
    <name evidence="3" type="ORF">HINF_LOCUS39410</name>
    <name evidence="2" type="ORF">HINF_LOCUS56026</name>
</gene>
<keyword evidence="4" id="KW-1185">Reference proteome</keyword>
<keyword evidence="2" id="KW-0269">Exonuclease</keyword>
<dbReference type="Pfam" id="PF00867">
    <property type="entry name" value="XPG_I"/>
    <property type="match status" value="1"/>
</dbReference>